<evidence type="ECO:0000313" key="2">
    <source>
        <dbReference type="Proteomes" id="UP000613160"/>
    </source>
</evidence>
<accession>A0A916XZV0</accession>
<comment type="caution">
    <text evidence="1">The sequence shown here is derived from an EMBL/GenBank/DDBJ whole genome shotgun (WGS) entry which is preliminary data.</text>
</comment>
<dbReference type="AlphaFoldDB" id="A0A916XZV0"/>
<dbReference type="EMBL" id="BMJJ01000007">
    <property type="protein sequence ID" value="GGD24523.1"/>
    <property type="molecule type" value="Genomic_DNA"/>
</dbReference>
<sequence length="62" mass="7069">MPLRSLYDPNPEAEYEAERETIEFHAQLIAITEDVPIDEARRRARAEAEAAYFTALAEQSTT</sequence>
<keyword evidence="2" id="KW-1185">Reference proteome</keyword>
<dbReference type="RefSeq" id="WP_188851956.1">
    <property type="nucleotide sequence ID" value="NZ_BMJJ01000007.1"/>
</dbReference>
<reference evidence="1" key="2">
    <citation type="submission" date="2020-09" db="EMBL/GenBank/DDBJ databases">
        <authorList>
            <person name="Sun Q."/>
            <person name="Zhou Y."/>
        </authorList>
    </citation>
    <scope>NUCLEOTIDE SEQUENCE</scope>
    <source>
        <strain evidence="1">CGMCC 1.15493</strain>
    </source>
</reference>
<protein>
    <submittedName>
        <fullName evidence="1">Uncharacterized protein</fullName>
    </submittedName>
</protein>
<evidence type="ECO:0000313" key="1">
    <source>
        <dbReference type="EMBL" id="GGD24523.1"/>
    </source>
</evidence>
<organism evidence="1 2">
    <name type="scientific">Aureimonas glaciei</name>
    <dbReference type="NCBI Taxonomy" id="1776957"/>
    <lineage>
        <taxon>Bacteria</taxon>
        <taxon>Pseudomonadati</taxon>
        <taxon>Pseudomonadota</taxon>
        <taxon>Alphaproteobacteria</taxon>
        <taxon>Hyphomicrobiales</taxon>
        <taxon>Aurantimonadaceae</taxon>
        <taxon>Aureimonas</taxon>
    </lineage>
</organism>
<gene>
    <name evidence="1" type="ORF">GCM10011335_29290</name>
</gene>
<name>A0A916XZV0_9HYPH</name>
<dbReference type="Proteomes" id="UP000613160">
    <property type="component" value="Unassembled WGS sequence"/>
</dbReference>
<reference evidence="1" key="1">
    <citation type="journal article" date="2014" name="Int. J. Syst. Evol. Microbiol.">
        <title>Complete genome sequence of Corynebacterium casei LMG S-19264T (=DSM 44701T), isolated from a smear-ripened cheese.</title>
        <authorList>
            <consortium name="US DOE Joint Genome Institute (JGI-PGF)"/>
            <person name="Walter F."/>
            <person name="Albersmeier A."/>
            <person name="Kalinowski J."/>
            <person name="Ruckert C."/>
        </authorList>
    </citation>
    <scope>NUCLEOTIDE SEQUENCE</scope>
    <source>
        <strain evidence="1">CGMCC 1.15493</strain>
    </source>
</reference>
<proteinExistence type="predicted"/>